<keyword evidence="3" id="KW-0547">Nucleotide-binding</keyword>
<dbReference type="GO" id="GO:0004824">
    <property type="term" value="F:lysine-tRNA ligase activity"/>
    <property type="evidence" value="ECO:0007669"/>
    <property type="project" value="InterPro"/>
</dbReference>
<protein>
    <submittedName>
        <fullName evidence="7">Elongation factor P--(R)-beta-lysine ligase</fullName>
        <ecNumber evidence="7">6.3.1.-</ecNumber>
    </submittedName>
</protein>
<dbReference type="Gene3D" id="3.30.930.10">
    <property type="entry name" value="Bira Bifunctional Protein, Domain 2"/>
    <property type="match status" value="1"/>
</dbReference>
<dbReference type="InterPro" id="IPR004525">
    <property type="entry name" value="EpmA"/>
</dbReference>
<evidence type="ECO:0000313" key="7">
    <source>
        <dbReference type="EMBL" id="NDW16956.1"/>
    </source>
</evidence>
<evidence type="ECO:0000256" key="3">
    <source>
        <dbReference type="ARBA" id="ARBA00022741"/>
    </source>
</evidence>
<evidence type="ECO:0000256" key="2">
    <source>
        <dbReference type="ARBA" id="ARBA00022598"/>
    </source>
</evidence>
<dbReference type="GO" id="GO:0000049">
    <property type="term" value="F:tRNA binding"/>
    <property type="evidence" value="ECO:0007669"/>
    <property type="project" value="TreeGrafter"/>
</dbReference>
<keyword evidence="7" id="KW-0648">Protein biosynthesis</keyword>
<dbReference type="NCBIfam" id="TIGR00462">
    <property type="entry name" value="genX"/>
    <property type="match status" value="1"/>
</dbReference>
<dbReference type="Pfam" id="PF00152">
    <property type="entry name" value="tRNA-synt_2"/>
    <property type="match status" value="1"/>
</dbReference>
<dbReference type="NCBIfam" id="NF006828">
    <property type="entry name" value="PRK09350.1"/>
    <property type="match status" value="1"/>
</dbReference>
<dbReference type="AlphaFoldDB" id="A0A6N9TM64"/>
<dbReference type="EMBL" id="JAAAWO010000014">
    <property type="protein sequence ID" value="NDW16956.1"/>
    <property type="molecule type" value="Genomic_DNA"/>
</dbReference>
<dbReference type="PANTHER" id="PTHR42918:SF6">
    <property type="entry name" value="ELONGATION FACTOR P--(R)-BETA-LYSINE LIGASE"/>
    <property type="match status" value="1"/>
</dbReference>
<dbReference type="GO" id="GO:0006430">
    <property type="term" value="P:lysyl-tRNA aminoacylation"/>
    <property type="evidence" value="ECO:0007669"/>
    <property type="project" value="InterPro"/>
</dbReference>
<comment type="caution">
    <text evidence="7">The sequence shown here is derived from an EMBL/GenBank/DDBJ whole genome shotgun (WGS) entry which is preliminary data.</text>
</comment>
<dbReference type="Proteomes" id="UP000471381">
    <property type="component" value="Unassembled WGS sequence"/>
</dbReference>
<dbReference type="GO" id="GO:0005524">
    <property type="term" value="F:ATP binding"/>
    <property type="evidence" value="ECO:0007669"/>
    <property type="project" value="UniProtKB-KW"/>
</dbReference>
<dbReference type="InterPro" id="IPR018149">
    <property type="entry name" value="Lys-tRNA-synth_II_C"/>
</dbReference>
<evidence type="ECO:0000256" key="5">
    <source>
        <dbReference type="ARBA" id="ARBA00052794"/>
    </source>
</evidence>
<keyword evidence="2 7" id="KW-0436">Ligase</keyword>
<keyword evidence="8" id="KW-1185">Reference proteome</keyword>
<organism evidence="7 8">
    <name type="scientific">Alteromonas genovensis</name>
    <dbReference type="NCBI Taxonomy" id="471225"/>
    <lineage>
        <taxon>Bacteria</taxon>
        <taxon>Pseudomonadati</taxon>
        <taxon>Pseudomonadota</taxon>
        <taxon>Gammaproteobacteria</taxon>
        <taxon>Alteromonadales</taxon>
        <taxon>Alteromonadaceae</taxon>
        <taxon>Alteromonas/Salinimonas group</taxon>
        <taxon>Alteromonas</taxon>
    </lineage>
</organism>
<dbReference type="InterPro" id="IPR045864">
    <property type="entry name" value="aa-tRNA-synth_II/BPL/LPL"/>
</dbReference>
<comment type="catalytic activity">
    <reaction evidence="5">
        <text>D-beta-lysine + L-lysyl-[protein] + ATP = N(6)-((3R)-3,6-diaminohexanoyl)-L-lysyl-[protein] + AMP + diphosphate + H(+)</text>
        <dbReference type="Rhea" id="RHEA:83435"/>
        <dbReference type="Rhea" id="RHEA-COMP:9752"/>
        <dbReference type="Rhea" id="RHEA-COMP:20131"/>
        <dbReference type="ChEBI" id="CHEBI:15378"/>
        <dbReference type="ChEBI" id="CHEBI:29969"/>
        <dbReference type="ChEBI" id="CHEBI:30616"/>
        <dbReference type="ChEBI" id="CHEBI:33019"/>
        <dbReference type="ChEBI" id="CHEBI:84138"/>
        <dbReference type="ChEBI" id="CHEBI:156053"/>
        <dbReference type="ChEBI" id="CHEBI:456215"/>
    </reaction>
    <physiologicalReaction direction="left-to-right" evidence="5">
        <dbReference type="Rhea" id="RHEA:83436"/>
    </physiologicalReaction>
</comment>
<evidence type="ECO:0000256" key="4">
    <source>
        <dbReference type="ARBA" id="ARBA00022840"/>
    </source>
</evidence>
<dbReference type="GO" id="GO:0003746">
    <property type="term" value="F:translation elongation factor activity"/>
    <property type="evidence" value="ECO:0007669"/>
    <property type="project" value="UniProtKB-KW"/>
</dbReference>
<dbReference type="GO" id="GO:0005829">
    <property type="term" value="C:cytosol"/>
    <property type="evidence" value="ECO:0007669"/>
    <property type="project" value="TreeGrafter"/>
</dbReference>
<evidence type="ECO:0000256" key="1">
    <source>
        <dbReference type="ARBA" id="ARBA00011738"/>
    </source>
</evidence>
<evidence type="ECO:0000313" key="8">
    <source>
        <dbReference type="Proteomes" id="UP000471381"/>
    </source>
</evidence>
<dbReference type="PROSITE" id="PS50862">
    <property type="entry name" value="AA_TRNA_LIGASE_II"/>
    <property type="match status" value="1"/>
</dbReference>
<dbReference type="FunFam" id="3.30.930.10:FF:000017">
    <property type="entry name" value="Elongation factor P--(R)-beta-lysine ligase"/>
    <property type="match status" value="1"/>
</dbReference>
<reference evidence="7 8" key="1">
    <citation type="submission" date="2020-01" db="EMBL/GenBank/DDBJ databases">
        <title>Genomes of bacteria type strains.</title>
        <authorList>
            <person name="Chen J."/>
            <person name="Zhu S."/>
            <person name="Yang J."/>
        </authorList>
    </citation>
    <scope>NUCLEOTIDE SEQUENCE [LARGE SCALE GENOMIC DNA]</scope>
    <source>
        <strain evidence="7 8">LMG 24078</strain>
    </source>
</reference>
<dbReference type="EC" id="6.3.1.-" evidence="7"/>
<comment type="subunit">
    <text evidence="1">Homodimer.</text>
</comment>
<sequence length="326" mass="36818">MKHEQFWQPTTTHKTRVARAELLRQIRAFFHCRDVLEVETPVLSAGTVTDEHIDGFSTEFLYANTGRPVSLFLQTSPEYAMKRLLCAQSGAIYQIGKAFRHEGEGRWHNPEFTMLEWYRPGFDHFMLMKEVDALLHEVLGATTDSEMITYQNAFITHLGIDPLTSPTSSIHQKMLECGIDIDGMESLSRDSQLQLLFSYCIEPKIGLKAPCFVYDFPASQAALAKISSSDSRVAERFEVYFKGIELANGFNELSEPAEQRERFKQDNKKRALSGLPEKPIDEHFLQALESGLPECAGVALGIDRLLMLKVGASHIQDVINFPVSRA</sequence>
<name>A0A6N9TM64_9ALTE</name>
<dbReference type="InterPro" id="IPR006195">
    <property type="entry name" value="aa-tRNA-synth_II"/>
</dbReference>
<dbReference type="PANTHER" id="PTHR42918">
    <property type="entry name" value="LYSYL-TRNA SYNTHETASE"/>
    <property type="match status" value="1"/>
</dbReference>
<keyword evidence="4" id="KW-0067">ATP-binding</keyword>
<dbReference type="InterPro" id="IPR004364">
    <property type="entry name" value="Aa-tRNA-synt_II"/>
</dbReference>
<evidence type="ECO:0000259" key="6">
    <source>
        <dbReference type="PROSITE" id="PS50862"/>
    </source>
</evidence>
<dbReference type="PRINTS" id="PR00982">
    <property type="entry name" value="TRNASYNTHLYS"/>
</dbReference>
<accession>A0A6N9TM64</accession>
<proteinExistence type="predicted"/>
<dbReference type="SUPFAM" id="SSF55681">
    <property type="entry name" value="Class II aaRS and biotin synthetases"/>
    <property type="match status" value="1"/>
</dbReference>
<gene>
    <name evidence="7" type="primary">epmA</name>
    <name evidence="7" type="ORF">GTQ48_15685</name>
</gene>
<dbReference type="RefSeq" id="WP_163107514.1">
    <property type="nucleotide sequence ID" value="NZ_JAAAWO010000014.1"/>
</dbReference>
<feature type="domain" description="Aminoacyl-transfer RNA synthetases class-II family profile" evidence="6">
    <location>
        <begin position="19"/>
        <end position="322"/>
    </location>
</feature>
<keyword evidence="7" id="KW-0251">Elongation factor</keyword>